<evidence type="ECO:0000259" key="1">
    <source>
        <dbReference type="Pfam" id="PF01510"/>
    </source>
</evidence>
<comment type="caution">
    <text evidence="2">The sequence shown here is derived from an EMBL/GenBank/DDBJ whole genome shotgun (WGS) entry which is preliminary data.</text>
</comment>
<accession>A0A839GEU6</accession>
<dbReference type="GO" id="GO:0009253">
    <property type="term" value="P:peptidoglycan catabolic process"/>
    <property type="evidence" value="ECO:0007669"/>
    <property type="project" value="InterPro"/>
</dbReference>
<dbReference type="InterPro" id="IPR002502">
    <property type="entry name" value="Amidase_domain"/>
</dbReference>
<dbReference type="Gene3D" id="3.40.80.10">
    <property type="entry name" value="Peptidoglycan recognition protein-like"/>
    <property type="match status" value="1"/>
</dbReference>
<protein>
    <recommendedName>
        <fullName evidence="1">N-acetylmuramoyl-L-alanine amidase domain-containing protein</fullName>
    </recommendedName>
</protein>
<dbReference type="RefSeq" id="WP_182511800.1">
    <property type="nucleotide sequence ID" value="NZ_JACJIQ010000002.1"/>
</dbReference>
<proteinExistence type="predicted"/>
<dbReference type="GO" id="GO:0008745">
    <property type="term" value="F:N-acetylmuramoyl-L-alanine amidase activity"/>
    <property type="evidence" value="ECO:0007669"/>
    <property type="project" value="InterPro"/>
</dbReference>
<gene>
    <name evidence="2" type="ORF">FHS90_000765</name>
</gene>
<evidence type="ECO:0000313" key="2">
    <source>
        <dbReference type="EMBL" id="MBA9076063.1"/>
    </source>
</evidence>
<feature type="domain" description="N-acetylmuramoyl-L-alanine amidase" evidence="1">
    <location>
        <begin position="6"/>
        <end position="140"/>
    </location>
</feature>
<dbReference type="InterPro" id="IPR036505">
    <property type="entry name" value="Amidase/PGRP_sf"/>
</dbReference>
<keyword evidence="3" id="KW-1185">Reference proteome</keyword>
<dbReference type="SUPFAM" id="SSF55846">
    <property type="entry name" value="N-acetylmuramoyl-L-alanine amidase-like"/>
    <property type="match status" value="1"/>
</dbReference>
<sequence length="159" mass="17664">MAKIRYKFLMLHCSANVEGSKLTGADIADYHTRPVAKGGRGWKVPGYSRVIRVDGTVDKLRENNEDQWVDSGEITNGATGFNSNTRHICYIGGLDKKLKAKDTRTDAQKEALKKEVLQILRVCPDIKILGHGQVAPKACPSFNVPGWLREIGVPEKNIY</sequence>
<dbReference type="EMBL" id="JACJIQ010000002">
    <property type="protein sequence ID" value="MBA9076063.1"/>
    <property type="molecule type" value="Genomic_DNA"/>
</dbReference>
<name>A0A839GEU6_9BACT</name>
<evidence type="ECO:0000313" key="3">
    <source>
        <dbReference type="Proteomes" id="UP000563094"/>
    </source>
</evidence>
<organism evidence="2 3">
    <name type="scientific">Rufibacter quisquiliarum</name>
    <dbReference type="NCBI Taxonomy" id="1549639"/>
    <lineage>
        <taxon>Bacteria</taxon>
        <taxon>Pseudomonadati</taxon>
        <taxon>Bacteroidota</taxon>
        <taxon>Cytophagia</taxon>
        <taxon>Cytophagales</taxon>
        <taxon>Hymenobacteraceae</taxon>
        <taxon>Rufibacter</taxon>
    </lineage>
</organism>
<reference evidence="2 3" key="1">
    <citation type="submission" date="2020-08" db="EMBL/GenBank/DDBJ databases">
        <title>Genomic Encyclopedia of Type Strains, Phase IV (KMG-IV): sequencing the most valuable type-strain genomes for metagenomic binning, comparative biology and taxonomic classification.</title>
        <authorList>
            <person name="Goeker M."/>
        </authorList>
    </citation>
    <scope>NUCLEOTIDE SEQUENCE [LARGE SCALE GENOMIC DNA]</scope>
    <source>
        <strain evidence="2 3">DSM 29854</strain>
    </source>
</reference>
<dbReference type="Proteomes" id="UP000563094">
    <property type="component" value="Unassembled WGS sequence"/>
</dbReference>
<dbReference type="AlphaFoldDB" id="A0A839GEU6"/>
<dbReference type="Pfam" id="PF01510">
    <property type="entry name" value="Amidase_2"/>
    <property type="match status" value="1"/>
</dbReference>